<protein>
    <recommendedName>
        <fullName evidence="6">KIF21A/B second helical domain-containing protein</fullName>
    </recommendedName>
</protein>
<dbReference type="EMBL" id="OC332455">
    <property type="protein sequence ID" value="CAD7417802.1"/>
    <property type="molecule type" value="Genomic_DNA"/>
</dbReference>
<keyword evidence="3 4" id="KW-0175">Coiled coil</keyword>
<dbReference type="InterPro" id="IPR056532">
    <property type="entry name" value="KIF21A/B_hel_2"/>
</dbReference>
<dbReference type="Pfam" id="PF23203">
    <property type="entry name" value="KIF21A"/>
    <property type="match status" value="1"/>
</dbReference>
<reference evidence="7" key="1">
    <citation type="submission" date="2020-11" db="EMBL/GenBank/DDBJ databases">
        <authorList>
            <person name="Tran Van P."/>
        </authorList>
    </citation>
    <scope>NUCLEOTIDE SEQUENCE</scope>
</reference>
<evidence type="ECO:0000256" key="3">
    <source>
        <dbReference type="ARBA" id="ARBA00023054"/>
    </source>
</evidence>
<gene>
    <name evidence="7" type="ORF">TCEB3V08_LOCUS13063</name>
</gene>
<evidence type="ECO:0000259" key="6">
    <source>
        <dbReference type="Pfam" id="PF23203"/>
    </source>
</evidence>
<dbReference type="GO" id="GO:0005874">
    <property type="term" value="C:microtubule"/>
    <property type="evidence" value="ECO:0007669"/>
    <property type="project" value="UniProtKB-KW"/>
</dbReference>
<feature type="compositionally biased region" description="Low complexity" evidence="5">
    <location>
        <begin position="87"/>
        <end position="105"/>
    </location>
</feature>
<dbReference type="AlphaFoldDB" id="A0A7R9HDG5"/>
<keyword evidence="1" id="KW-0963">Cytoplasm</keyword>
<feature type="coiled-coil region" evidence="4">
    <location>
        <begin position="44"/>
        <end position="71"/>
    </location>
</feature>
<organism evidence="7">
    <name type="scientific">Timema cristinae</name>
    <name type="common">Walking stick</name>
    <dbReference type="NCBI Taxonomy" id="61476"/>
    <lineage>
        <taxon>Eukaryota</taxon>
        <taxon>Metazoa</taxon>
        <taxon>Ecdysozoa</taxon>
        <taxon>Arthropoda</taxon>
        <taxon>Hexapoda</taxon>
        <taxon>Insecta</taxon>
        <taxon>Pterygota</taxon>
        <taxon>Neoptera</taxon>
        <taxon>Polyneoptera</taxon>
        <taxon>Phasmatodea</taxon>
        <taxon>Timematodea</taxon>
        <taxon>Timematoidea</taxon>
        <taxon>Timematidae</taxon>
        <taxon>Timema</taxon>
    </lineage>
</organism>
<name>A0A7R9HDG5_TIMCR</name>
<evidence type="ECO:0000256" key="5">
    <source>
        <dbReference type="SAM" id="MobiDB-lite"/>
    </source>
</evidence>
<feature type="region of interest" description="Disordered" evidence="5">
    <location>
        <begin position="87"/>
        <end position="106"/>
    </location>
</feature>
<sequence length="141" mass="15793">MLQVEETKGGLDGLELGQGLIDVNEARYFIEKLYNMTVSQTYTAAQKELSIKEMESKLNEMNQRNKVQDELFQHVVRTQGLDLATLSRPVSSNSSNSSSRSTSPTDTLFQLSSVSESIPTFSSIKWSLPLSNINLWLPSFL</sequence>
<feature type="domain" description="KIF21A/B second helical" evidence="6">
    <location>
        <begin position="1"/>
        <end position="60"/>
    </location>
</feature>
<accession>A0A7R9HDG5</accession>
<keyword evidence="2" id="KW-0493">Microtubule</keyword>
<evidence type="ECO:0000313" key="7">
    <source>
        <dbReference type="EMBL" id="CAD7417802.1"/>
    </source>
</evidence>
<proteinExistence type="predicted"/>
<evidence type="ECO:0000256" key="2">
    <source>
        <dbReference type="ARBA" id="ARBA00022701"/>
    </source>
</evidence>
<evidence type="ECO:0000256" key="4">
    <source>
        <dbReference type="SAM" id="Coils"/>
    </source>
</evidence>
<evidence type="ECO:0000256" key="1">
    <source>
        <dbReference type="ARBA" id="ARBA00022490"/>
    </source>
</evidence>